<keyword evidence="3" id="KW-1185">Reference proteome</keyword>
<feature type="compositionally biased region" description="Basic and acidic residues" evidence="1">
    <location>
        <begin position="452"/>
        <end position="469"/>
    </location>
</feature>
<dbReference type="GO" id="GO:0003341">
    <property type="term" value="P:cilium movement"/>
    <property type="evidence" value="ECO:0007669"/>
    <property type="project" value="TreeGrafter"/>
</dbReference>
<dbReference type="Gene3D" id="2.60.40.10">
    <property type="entry name" value="Immunoglobulins"/>
    <property type="match status" value="2"/>
</dbReference>
<dbReference type="STRING" id="73239.Q7RNY8"/>
<accession>Q7RNY8</accession>
<feature type="region of interest" description="Disordered" evidence="1">
    <location>
        <begin position="452"/>
        <end position="484"/>
    </location>
</feature>
<organism evidence="2 3">
    <name type="scientific">Plasmodium yoelii yoelii</name>
    <dbReference type="NCBI Taxonomy" id="73239"/>
    <lineage>
        <taxon>Eukaryota</taxon>
        <taxon>Sar</taxon>
        <taxon>Alveolata</taxon>
        <taxon>Apicomplexa</taxon>
        <taxon>Aconoidasida</taxon>
        <taxon>Haemosporida</taxon>
        <taxon>Plasmodiidae</taxon>
        <taxon>Plasmodium</taxon>
        <taxon>Plasmodium (Vinckeia)</taxon>
    </lineage>
</organism>
<evidence type="ECO:0000313" key="3">
    <source>
        <dbReference type="Proteomes" id="UP000008553"/>
    </source>
</evidence>
<name>Q7RNY8_PLAYO</name>
<proteinExistence type="predicted"/>
<protein>
    <submittedName>
        <fullName evidence="2">Rhoptry protein</fullName>
    </submittedName>
</protein>
<dbReference type="PaxDb" id="73239-Q7RNY8"/>
<evidence type="ECO:0000313" key="2">
    <source>
        <dbReference type="EMBL" id="EAA21034.1"/>
    </source>
</evidence>
<gene>
    <name evidence="2" type="ORF">PY01674</name>
</gene>
<dbReference type="PANTHER" id="PTHR23053">
    <property type="entry name" value="DLEC1 DELETED IN LUNG AND ESOPHAGEAL CANCER 1"/>
    <property type="match status" value="1"/>
</dbReference>
<dbReference type="InterPro" id="IPR033305">
    <property type="entry name" value="Hydin-like"/>
</dbReference>
<evidence type="ECO:0000256" key="1">
    <source>
        <dbReference type="SAM" id="MobiDB-lite"/>
    </source>
</evidence>
<dbReference type="GO" id="GO:0005930">
    <property type="term" value="C:axoneme"/>
    <property type="evidence" value="ECO:0007669"/>
    <property type="project" value="TreeGrafter"/>
</dbReference>
<sequence length="903" mass="107567">MDKCENDENEMKNNNGKIVYMKDLNKLMQEVEIKNQQNAIVKFVLSTKVPFYVESDVIELKSKEKKKIPIYFDIDIMNTKINNVYEEHLIVNFFENGKRQKYELFGETIYPNIIMNKNFIDFQYILKNLFAQETVEIKNVCNFKVYFKWFFEENNLYEGFSNAFMVNPSRGYLLPFEKKLITITYNSINDNYYNVNMLCSVKNGPVYSLKLIAGYSDIKYTINKKELNFNSHYKAITEDIITIHNTGKIKLYVEIIYSIKFPSLLYTNVNNFFIEPHNSKDIIFYFTAGIPSNITENILIKICNFEEINIKLNSHIFYSILDLNVHDKFDGISNKTEYGKICSENLLEDNKEYEVTYDDNKKDDYLKKIKKLMNNNSVLFEGPICYYEKQKKLLINKLKKLYLNIFLSHKKHIQEILDIYYSRINENEEIQNANIGNMEPNYIEEDNSNLHGEKETHRIKHDSQNDKTGSKNIQTNDKVNNSDENQLSLSNVSKNRYEIITILKKYCSKNTVDSIFLDLLKSFICSQKNDNYILDTFSKMKELVNYEKLYCHSYLNNESILKYLKRIILESNVELKEYYLDVGKLIINEEKECVINIKNISNDKIDLNYNLKECEHNDIILVNYPSEINKNDSAHFKIKIKKNSLEEKSFIEKVYIYLNDNNYYTVNVKFDYVVPDILLYYNQIRFEEIEVKRCVCKINRLINTKNVNIKFKIKNITFYNKKLEYCHLKKKTQIFISPTKGIIKNNSFLDLRIFFEPSKVYKNAKVCVEIFIYHSNIVKTLDIYLNSINDNIVVNPHEITIKPLLFNSGYIYENIKIKNLNNYSKNLHIYKLDNYYKYLESFIYDILVIHNHIYIEKNDDKELFYTNLIYYLIEIYREKIDKIKKSSKIEINGDNRRSSKLWN</sequence>
<dbReference type="AlphaFoldDB" id="Q7RNY8"/>
<dbReference type="EMBL" id="AABL01000451">
    <property type="protein sequence ID" value="EAA21034.1"/>
    <property type="molecule type" value="Genomic_DNA"/>
</dbReference>
<dbReference type="Proteomes" id="UP000008553">
    <property type="component" value="Unassembled WGS sequence"/>
</dbReference>
<comment type="caution">
    <text evidence="2">The sequence shown here is derived from an EMBL/GenBank/DDBJ whole genome shotgun (WGS) entry which is preliminary data.</text>
</comment>
<feature type="compositionally biased region" description="Polar residues" evidence="1">
    <location>
        <begin position="470"/>
        <end position="484"/>
    </location>
</feature>
<dbReference type="PANTHER" id="PTHR23053:SF0">
    <property type="entry name" value="HYDROCEPHALUS-INDUCING PROTEIN HOMOLOG"/>
    <property type="match status" value="1"/>
</dbReference>
<dbReference type="InParanoid" id="Q7RNY8"/>
<dbReference type="GO" id="GO:1904158">
    <property type="term" value="P:axonemal central apparatus assembly"/>
    <property type="evidence" value="ECO:0007669"/>
    <property type="project" value="TreeGrafter"/>
</dbReference>
<reference evidence="2 3" key="1">
    <citation type="journal article" date="2002" name="Nature">
        <title>Genome sequence and comparative analysis of the model rodent malaria parasite Plasmodium yoelii yoelii.</title>
        <authorList>
            <person name="Carlton J.M."/>
            <person name="Angiuoli S.V."/>
            <person name="Suh B.B."/>
            <person name="Kooij T.W."/>
            <person name="Pertea M."/>
            <person name="Silva J.C."/>
            <person name="Ermolaeva M.D."/>
            <person name="Allen J.E."/>
            <person name="Selengut J.D."/>
            <person name="Koo H.L."/>
            <person name="Peterson J.D."/>
            <person name="Pop M."/>
            <person name="Kosack D.S."/>
            <person name="Shumway M.F."/>
            <person name="Bidwell S.L."/>
            <person name="Shallom S.J."/>
            <person name="van Aken S.E."/>
            <person name="Riedmuller S.B."/>
            <person name="Feldblyum T.V."/>
            <person name="Cho J.K."/>
            <person name="Quackenbush J."/>
            <person name="Sedegah M."/>
            <person name="Shoaibi A."/>
            <person name="Cummings L.M."/>
            <person name="Florens L."/>
            <person name="Yates J.R."/>
            <person name="Raine J.D."/>
            <person name="Sinden R.E."/>
            <person name="Harris M.A."/>
            <person name="Cunningham D.A."/>
            <person name="Preiser P.R."/>
            <person name="Bergman L.W."/>
            <person name="Vaidya A.B."/>
            <person name="van Lin L.H."/>
            <person name="Janse C.J."/>
            <person name="Waters A.P."/>
            <person name="Smith H.O."/>
            <person name="White O.R."/>
            <person name="Salzberg S.L."/>
            <person name="Venter J.C."/>
            <person name="Fraser C.M."/>
            <person name="Hoffman S.L."/>
            <person name="Gardner M.J."/>
            <person name="Carucci D.J."/>
        </authorList>
    </citation>
    <scope>NUCLEOTIDE SEQUENCE [LARGE SCALE GENOMIC DNA]</scope>
    <source>
        <strain evidence="2 3">17XNL</strain>
    </source>
</reference>
<dbReference type="InterPro" id="IPR013783">
    <property type="entry name" value="Ig-like_fold"/>
</dbReference>